<proteinExistence type="predicted"/>
<dbReference type="InterPro" id="IPR008579">
    <property type="entry name" value="UGlyAH_Cupin_dom"/>
</dbReference>
<comment type="caution">
    <text evidence="2">The sequence shown here is derived from an EMBL/GenBank/DDBJ whole genome shotgun (WGS) entry which is preliminary data.</text>
</comment>
<gene>
    <name evidence="2" type="ORF">RMCFA_1023</name>
</gene>
<feature type="domain" description="(S)-ureidoglycine aminohydrolase cupin" evidence="1">
    <location>
        <begin position="40"/>
        <end position="111"/>
    </location>
</feature>
<name>A0A117IDD0_MYCFO</name>
<dbReference type="Gene3D" id="2.60.120.10">
    <property type="entry name" value="Jelly Rolls"/>
    <property type="match status" value="1"/>
</dbReference>
<reference evidence="3" key="2">
    <citation type="submission" date="2016-02" db="EMBL/GenBank/DDBJ databases">
        <title>Draft genome sequence of five rapidly growing Mycobacterium species.</title>
        <authorList>
            <person name="Katahira K."/>
            <person name="Gotou Y."/>
            <person name="Iida K."/>
            <person name="Ogura Y."/>
            <person name="Hayashi T."/>
        </authorList>
    </citation>
    <scope>NUCLEOTIDE SEQUENCE [LARGE SCALE GENOMIC DNA]</scope>
    <source>
        <strain evidence="3">JCM6368</strain>
    </source>
</reference>
<reference evidence="2 3" key="1">
    <citation type="journal article" date="2016" name="Genome Announc.">
        <title>Draft Genome Sequences of Five Rapidly Growing Mycobacterium Species, M. thermoresistibile, M. fortuitum subsp. acetamidolyticum, M. canariasense, M. brisbanense, and M. novocastrense.</title>
        <authorList>
            <person name="Katahira K."/>
            <person name="Ogura Y."/>
            <person name="Gotoh Y."/>
            <person name="Hayashi T."/>
        </authorList>
    </citation>
    <scope>NUCLEOTIDE SEQUENCE [LARGE SCALE GENOMIC DNA]</scope>
    <source>
        <strain evidence="2 3">JCM6368</strain>
    </source>
</reference>
<dbReference type="SUPFAM" id="SSF51182">
    <property type="entry name" value="RmlC-like cupins"/>
    <property type="match status" value="1"/>
</dbReference>
<dbReference type="InterPro" id="IPR014710">
    <property type="entry name" value="RmlC-like_jellyroll"/>
</dbReference>
<dbReference type="AlphaFoldDB" id="A0A117IDD0"/>
<dbReference type="PANTHER" id="PTHR40943">
    <property type="entry name" value="CYTOPLASMIC PROTEIN-RELATED"/>
    <property type="match status" value="1"/>
</dbReference>
<dbReference type="CDD" id="cd02227">
    <property type="entry name" value="cupin_TM1112-like"/>
    <property type="match status" value="1"/>
</dbReference>
<dbReference type="PANTHER" id="PTHR40943:SF1">
    <property type="entry name" value="CYTOPLASMIC PROTEIN"/>
    <property type="match status" value="1"/>
</dbReference>
<evidence type="ECO:0000313" key="3">
    <source>
        <dbReference type="Proteomes" id="UP000069705"/>
    </source>
</evidence>
<organism evidence="2 3">
    <name type="scientific">Mycolicibacterium fortuitum subsp. acetamidolyticum</name>
    <dbReference type="NCBI Taxonomy" id="144550"/>
    <lineage>
        <taxon>Bacteria</taxon>
        <taxon>Bacillati</taxon>
        <taxon>Actinomycetota</taxon>
        <taxon>Actinomycetes</taxon>
        <taxon>Mycobacteriales</taxon>
        <taxon>Mycobacteriaceae</taxon>
        <taxon>Mycolicibacterium</taxon>
    </lineage>
</organism>
<dbReference type="Proteomes" id="UP000069705">
    <property type="component" value="Unassembled WGS sequence"/>
</dbReference>
<sequence>METTVNLLHVDATTAELPEPQPKPTSLSGQLESAISVWADAVTDTGVWECGPGEFTADRSTATEVCHIISGSGTVVGEDGTSADIGPGTLLVLPRGWRGTWFVTEAIRKTYVMVGT</sequence>
<evidence type="ECO:0000313" key="2">
    <source>
        <dbReference type="EMBL" id="GAT00909.1"/>
    </source>
</evidence>
<dbReference type="Pfam" id="PF05899">
    <property type="entry name" value="Cupin_3"/>
    <property type="match status" value="1"/>
</dbReference>
<evidence type="ECO:0000259" key="1">
    <source>
        <dbReference type="Pfam" id="PF05899"/>
    </source>
</evidence>
<dbReference type="InterPro" id="IPR011051">
    <property type="entry name" value="RmlC_Cupin_sf"/>
</dbReference>
<accession>A0A117IDD0</accession>
<dbReference type="RefSeq" id="WP_038563647.1">
    <property type="nucleotide sequence ID" value="NZ_BCSZ01000009.1"/>
</dbReference>
<dbReference type="EMBL" id="BCSZ01000009">
    <property type="protein sequence ID" value="GAT00909.1"/>
    <property type="molecule type" value="Genomic_DNA"/>
</dbReference>
<protein>
    <recommendedName>
        <fullName evidence="1">(S)-ureidoglycine aminohydrolase cupin domain-containing protein</fullName>
    </recommendedName>
</protein>
<dbReference type="GeneID" id="93412222"/>